<organism evidence="1 2">
    <name type="scientific">Fenollaria massiliensis</name>
    <dbReference type="NCBI Taxonomy" id="938288"/>
    <lineage>
        <taxon>Bacteria</taxon>
        <taxon>Bacillati</taxon>
        <taxon>Bacillota</taxon>
        <taxon>Clostridia</taxon>
        <taxon>Eubacteriales</taxon>
        <taxon>Fenollaria</taxon>
    </lineage>
</organism>
<evidence type="ECO:0000313" key="2">
    <source>
        <dbReference type="Proteomes" id="UP000831151"/>
    </source>
</evidence>
<dbReference type="AlphaFoldDB" id="A0A9E7IW73"/>
<name>A0A9E7IW73_9FIRM</name>
<dbReference type="Proteomes" id="UP000831151">
    <property type="component" value="Chromosome"/>
</dbReference>
<dbReference type="KEGG" id="fms:M1R53_02710"/>
<proteinExistence type="predicted"/>
<evidence type="ECO:0000313" key="1">
    <source>
        <dbReference type="EMBL" id="UQK59574.1"/>
    </source>
</evidence>
<dbReference type="RefSeq" id="WP_019214598.1">
    <property type="nucleotide sequence ID" value="NZ_CP096649.1"/>
</dbReference>
<keyword evidence="2" id="KW-1185">Reference proteome</keyword>
<reference evidence="1" key="1">
    <citation type="submission" date="2022-04" db="EMBL/GenBank/DDBJ databases">
        <title>Complete genome sequences of Ezakiella coagulans and Fenollaria massiliensis.</title>
        <authorList>
            <person name="France M.T."/>
            <person name="Clifford J."/>
            <person name="Narina S."/>
            <person name="Rutt L."/>
            <person name="Ravel J."/>
        </authorList>
    </citation>
    <scope>NUCLEOTIDE SEQUENCE</scope>
    <source>
        <strain evidence="1">C0061C2</strain>
    </source>
</reference>
<protein>
    <submittedName>
        <fullName evidence="1">Uncharacterized protein</fullName>
    </submittedName>
</protein>
<dbReference type="EMBL" id="CP096649">
    <property type="protein sequence ID" value="UQK59574.1"/>
    <property type="molecule type" value="Genomic_DNA"/>
</dbReference>
<gene>
    <name evidence="1" type="ORF">M1R53_02710</name>
</gene>
<accession>A0A9E7IW73</accession>
<sequence length="342" mass="39840">MKKKTIILIIILAIIFFIRFGVLSFPYTSDVKAFVYRDGKWSESTLHMDLNYRHKFFAADEFTGSIYIDDVDIMKYWKDYSRISSSAKSGAWNVKELVYNVKNTYLDGEYQNSSFNKNYTKSIGKIYYKDFLKSIVIAVNDYKLERKAGINYVDTSEMKPIIITAGNVSLDDIKKIKENDIVLDNVDRDAIDDISIENNIKMPIFKIELTRWNEGKEYALEKEYKDFDWKAPSSFVSDEDFNKTFDEVYDEEYIKEKIAELENFKSGFVNEVKLNKKSAHKEDDMILTEVTYDIKDGQLYSVLLMNRGGSDKGYIVQSVYTIKIDEDGKQEFISDKLGIFSK</sequence>